<dbReference type="EMBL" id="JBHUEH010000011">
    <property type="protein sequence ID" value="MFD1885550.1"/>
    <property type="molecule type" value="Genomic_DNA"/>
</dbReference>
<sequence length="420" mass="49310">MLLQFNFENFKSFEKESTLDMMATSIKEHENDVVYNAYNERVLKVAAIFGANASGKSNIFKAFRFFCRFVLSSNRSAILLDERHLSPFAFTSDKTPSFFEAIFSTEQNIFQYGFKVDQEQIYEEYLYVRDKNKKKESYRTLFYRSEQDIELAPEFESIKNLLELLEKKTLFLSLMTSFKIEIVQEIRDWFQKVYFMDYAKGFNSVAIARSRFQTPLIRILKDATKKEHLEKFIKAVDVGIETLDMIPFNKTELADEENIENISDDETMYEFVSIHANPDTNEIFRLPLREESSGTQKLIALYTSLQNVIEQGGILFSDELDAQLHPLLLRYLINLFHDSKTNPNHAQLIFTTHDVFTLDKDNFRRDEIWFVDKDERGVSKLYSLAEYKMNDEKKVRNDASYGKDYILGKYEAVPDLKPLI</sequence>
<name>A0ABW4RH79_9BACL</name>
<dbReference type="InterPro" id="IPR027417">
    <property type="entry name" value="P-loop_NTPase"/>
</dbReference>
<dbReference type="Gene3D" id="3.40.50.300">
    <property type="entry name" value="P-loop containing nucleotide triphosphate hydrolases"/>
    <property type="match status" value="1"/>
</dbReference>
<feature type="domain" description="ATPase AAA-type core" evidence="1">
    <location>
        <begin position="45"/>
        <end position="359"/>
    </location>
</feature>
<keyword evidence="3" id="KW-1185">Reference proteome</keyword>
<dbReference type="PANTHER" id="PTHR40396:SF1">
    <property type="entry name" value="ATPASE AAA-TYPE CORE DOMAIN-CONTAINING PROTEIN"/>
    <property type="match status" value="1"/>
</dbReference>
<evidence type="ECO:0000313" key="3">
    <source>
        <dbReference type="Proteomes" id="UP001597233"/>
    </source>
</evidence>
<protein>
    <submittedName>
        <fullName evidence="2">ATP/GTP-binding protein</fullName>
    </submittedName>
</protein>
<dbReference type="Pfam" id="PF13304">
    <property type="entry name" value="AAA_21"/>
    <property type="match status" value="1"/>
</dbReference>
<organism evidence="2 3">
    <name type="scientific">Paenibacillus wenxiniae</name>
    <dbReference type="NCBI Taxonomy" id="1636843"/>
    <lineage>
        <taxon>Bacteria</taxon>
        <taxon>Bacillati</taxon>
        <taxon>Bacillota</taxon>
        <taxon>Bacilli</taxon>
        <taxon>Bacillales</taxon>
        <taxon>Paenibacillaceae</taxon>
        <taxon>Paenibacillus</taxon>
    </lineage>
</organism>
<reference evidence="3" key="1">
    <citation type="journal article" date="2019" name="Int. J. Syst. Evol. Microbiol.">
        <title>The Global Catalogue of Microorganisms (GCM) 10K type strain sequencing project: providing services to taxonomists for standard genome sequencing and annotation.</title>
        <authorList>
            <consortium name="The Broad Institute Genomics Platform"/>
            <consortium name="The Broad Institute Genome Sequencing Center for Infectious Disease"/>
            <person name="Wu L."/>
            <person name="Ma J."/>
        </authorList>
    </citation>
    <scope>NUCLEOTIDE SEQUENCE [LARGE SCALE GENOMIC DNA]</scope>
    <source>
        <strain evidence="3">CCUG 54950</strain>
    </source>
</reference>
<dbReference type="RefSeq" id="WP_347325817.1">
    <property type="nucleotide sequence ID" value="NZ_JBCGUH010000007.1"/>
</dbReference>
<proteinExistence type="predicted"/>
<evidence type="ECO:0000259" key="1">
    <source>
        <dbReference type="Pfam" id="PF13304"/>
    </source>
</evidence>
<dbReference type="PANTHER" id="PTHR40396">
    <property type="entry name" value="ATPASE-LIKE PROTEIN"/>
    <property type="match status" value="1"/>
</dbReference>
<comment type="caution">
    <text evidence="2">The sequence shown here is derived from an EMBL/GenBank/DDBJ whole genome shotgun (WGS) entry which is preliminary data.</text>
</comment>
<evidence type="ECO:0000313" key="2">
    <source>
        <dbReference type="EMBL" id="MFD1885550.1"/>
    </source>
</evidence>
<accession>A0ABW4RH79</accession>
<dbReference type="SUPFAM" id="SSF52540">
    <property type="entry name" value="P-loop containing nucleoside triphosphate hydrolases"/>
    <property type="match status" value="1"/>
</dbReference>
<dbReference type="Proteomes" id="UP001597233">
    <property type="component" value="Unassembled WGS sequence"/>
</dbReference>
<dbReference type="InterPro" id="IPR003959">
    <property type="entry name" value="ATPase_AAA_core"/>
</dbReference>
<gene>
    <name evidence="2" type="ORF">ACFSC9_08415</name>
</gene>